<dbReference type="Proteomes" id="UP001362999">
    <property type="component" value="Unassembled WGS sequence"/>
</dbReference>
<dbReference type="EMBL" id="JAWWNJ010000007">
    <property type="protein sequence ID" value="KAK7052734.1"/>
    <property type="molecule type" value="Genomic_DNA"/>
</dbReference>
<accession>A0AAW0DPL7</accession>
<feature type="region of interest" description="Disordered" evidence="1">
    <location>
        <begin position="99"/>
        <end position="152"/>
    </location>
</feature>
<keyword evidence="3" id="KW-1185">Reference proteome</keyword>
<name>A0AAW0DPL7_9AGAR</name>
<feature type="compositionally biased region" description="Low complexity" evidence="1">
    <location>
        <begin position="132"/>
        <end position="144"/>
    </location>
</feature>
<dbReference type="AlphaFoldDB" id="A0AAW0DPL7"/>
<gene>
    <name evidence="2" type="ORF">R3P38DRAFT_1654304</name>
</gene>
<organism evidence="2 3">
    <name type="scientific">Favolaschia claudopus</name>
    <dbReference type="NCBI Taxonomy" id="2862362"/>
    <lineage>
        <taxon>Eukaryota</taxon>
        <taxon>Fungi</taxon>
        <taxon>Dikarya</taxon>
        <taxon>Basidiomycota</taxon>
        <taxon>Agaricomycotina</taxon>
        <taxon>Agaricomycetes</taxon>
        <taxon>Agaricomycetidae</taxon>
        <taxon>Agaricales</taxon>
        <taxon>Marasmiineae</taxon>
        <taxon>Mycenaceae</taxon>
        <taxon>Favolaschia</taxon>
    </lineage>
</organism>
<feature type="compositionally biased region" description="Basic and acidic residues" evidence="1">
    <location>
        <begin position="209"/>
        <end position="235"/>
    </location>
</feature>
<sequence length="285" mass="32506">MSRSRAVIQVSFRKPKVFKFAGVVDVFWRSDPRHWWSVSRIPGRRGSAQEERKVRPCQVCGTPRLCERLNLGDANLTQDIPRHKYPLLQFVCSPNHPMYSPLKQSSSSANTQRQSQTSVGVPLHRCSGRPPTSESGASGSATTSKAKDYSSKCKHAVRTVVSSMLLMPMPYLDEDNDEPRGLRRVISRQTRPTTTRRNSMVLPDVAMPHHIDEPEPWRPHRREIRDNPPPEENRMRTNRLGATSCEFLIVRLKPAEKRKRPVDDQALLLTITNSERYCAAQLLCM</sequence>
<evidence type="ECO:0000313" key="2">
    <source>
        <dbReference type="EMBL" id="KAK7052734.1"/>
    </source>
</evidence>
<evidence type="ECO:0000313" key="3">
    <source>
        <dbReference type="Proteomes" id="UP001362999"/>
    </source>
</evidence>
<evidence type="ECO:0000256" key="1">
    <source>
        <dbReference type="SAM" id="MobiDB-lite"/>
    </source>
</evidence>
<protein>
    <submittedName>
        <fullName evidence="2">Uncharacterized protein</fullName>
    </submittedName>
</protein>
<comment type="caution">
    <text evidence="2">The sequence shown here is derived from an EMBL/GenBank/DDBJ whole genome shotgun (WGS) entry which is preliminary data.</text>
</comment>
<feature type="region of interest" description="Disordered" evidence="1">
    <location>
        <begin position="209"/>
        <end position="236"/>
    </location>
</feature>
<proteinExistence type="predicted"/>
<feature type="compositionally biased region" description="Polar residues" evidence="1">
    <location>
        <begin position="102"/>
        <end position="119"/>
    </location>
</feature>
<reference evidence="2 3" key="1">
    <citation type="journal article" date="2024" name="J Genomics">
        <title>Draft genome sequencing and assembly of Favolaschia claudopus CIRM-BRFM 2984 isolated from oak limbs.</title>
        <authorList>
            <person name="Navarro D."/>
            <person name="Drula E."/>
            <person name="Chaduli D."/>
            <person name="Cazenave R."/>
            <person name="Ahrendt S."/>
            <person name="Wang J."/>
            <person name="Lipzen A."/>
            <person name="Daum C."/>
            <person name="Barry K."/>
            <person name="Grigoriev I.V."/>
            <person name="Favel A."/>
            <person name="Rosso M.N."/>
            <person name="Martin F."/>
        </authorList>
    </citation>
    <scope>NUCLEOTIDE SEQUENCE [LARGE SCALE GENOMIC DNA]</scope>
    <source>
        <strain evidence="2 3">CIRM-BRFM 2984</strain>
    </source>
</reference>